<evidence type="ECO:0000256" key="6">
    <source>
        <dbReference type="ARBA" id="ARBA00023136"/>
    </source>
</evidence>
<dbReference type="Pfam" id="PF00512">
    <property type="entry name" value="HisKA"/>
    <property type="match status" value="1"/>
</dbReference>
<dbReference type="PRINTS" id="PR00344">
    <property type="entry name" value="BCTRLSENSOR"/>
</dbReference>
<dbReference type="InterPro" id="IPR004358">
    <property type="entry name" value="Sig_transdc_His_kin-like_C"/>
</dbReference>
<evidence type="ECO:0000256" key="3">
    <source>
        <dbReference type="ARBA" id="ARBA00022553"/>
    </source>
</evidence>
<dbReference type="PANTHER" id="PTHR42878:SF15">
    <property type="entry name" value="BACTERIOPHYTOCHROME"/>
    <property type="match status" value="1"/>
</dbReference>
<dbReference type="PROSITE" id="PS50109">
    <property type="entry name" value="HIS_KIN"/>
    <property type="match status" value="1"/>
</dbReference>
<keyword evidence="10" id="KW-1185">Reference proteome</keyword>
<dbReference type="InterPro" id="IPR003594">
    <property type="entry name" value="HATPase_dom"/>
</dbReference>
<dbReference type="InterPro" id="IPR035965">
    <property type="entry name" value="PAS-like_dom_sf"/>
</dbReference>
<keyword evidence="5" id="KW-0418">Kinase</keyword>
<gene>
    <name evidence="9" type="ORF">PZA18_11115</name>
</gene>
<accession>A0ABT7DX46</accession>
<feature type="domain" description="Histidine kinase" evidence="7">
    <location>
        <begin position="297"/>
        <end position="505"/>
    </location>
</feature>
<keyword evidence="4" id="KW-0808">Transferase</keyword>
<evidence type="ECO:0000256" key="2">
    <source>
        <dbReference type="ARBA" id="ARBA00012438"/>
    </source>
</evidence>
<dbReference type="InterPro" id="IPR003661">
    <property type="entry name" value="HisK_dim/P_dom"/>
</dbReference>
<dbReference type="PROSITE" id="PS50112">
    <property type="entry name" value="PAS"/>
    <property type="match status" value="1"/>
</dbReference>
<dbReference type="EMBL" id="JARRAF010000011">
    <property type="protein sequence ID" value="MDK2124601.1"/>
    <property type="molecule type" value="Genomic_DNA"/>
</dbReference>
<proteinExistence type="predicted"/>
<dbReference type="SUPFAM" id="SSF47384">
    <property type="entry name" value="Homodimeric domain of signal transducing histidine kinase"/>
    <property type="match status" value="1"/>
</dbReference>
<keyword evidence="6" id="KW-0472">Membrane</keyword>
<evidence type="ECO:0000313" key="9">
    <source>
        <dbReference type="EMBL" id="MDK2124601.1"/>
    </source>
</evidence>
<dbReference type="SMART" id="SM00388">
    <property type="entry name" value="HisKA"/>
    <property type="match status" value="1"/>
</dbReference>
<keyword evidence="9" id="KW-0547">Nucleotide-binding</keyword>
<name>A0ABT7DX46_9NEIS</name>
<protein>
    <recommendedName>
        <fullName evidence="2">histidine kinase</fullName>
        <ecNumber evidence="2">2.7.13.3</ecNumber>
    </recommendedName>
</protein>
<keyword evidence="3" id="KW-0597">Phosphoprotein</keyword>
<dbReference type="SMART" id="SM00387">
    <property type="entry name" value="HATPase_c"/>
    <property type="match status" value="1"/>
</dbReference>
<dbReference type="Gene3D" id="3.30.565.10">
    <property type="entry name" value="Histidine kinase-like ATPase, C-terminal domain"/>
    <property type="match status" value="1"/>
</dbReference>
<evidence type="ECO:0000259" key="7">
    <source>
        <dbReference type="PROSITE" id="PS50109"/>
    </source>
</evidence>
<keyword evidence="9" id="KW-0067">ATP-binding</keyword>
<dbReference type="EC" id="2.7.13.3" evidence="2"/>
<sequence>MSDRFLSAVDPPPPGFMAVTLTRRQLLAAPVAVFAPSLDEVQVLLGDFIDRAQGVVFTLGDGFRRYRIGALLWHMTVPSAALADLQVIAGAVLDAVDVGMVERERNIELFRMVERVRNDLDVTRADYNRVTGKLQMQLKDLQQAQVTMAENEARLRQVFDLLPVLVYATDAQGRVLLINQALRALLGDGGLALPERKETALARFFSTTGQNPGPLALSEMSVTHLDGSLHTYQVVRLPLHLAKEAEPALLTVAVDISARKDYEAHILRLNEQLEARVEQRTIELEMLNRELEAFSYSVSHDLRAPLRAIMSFSQILAGEAPGLAQDHQDLLRRVIAASQRMNQLIDDLLTLARVNRAGLERQVFDLSVLAQEVFASLQHDDLRQIVLDCLPGMMVQADPRLIRVVLENLLGNAIKFTRRQAVARIRFGQTDDGSYVLSDNGAGFDPQYADRLFTPFQRLHSEREFEGTGIGLATVKRVITRHGGRIWAESQPGQGASFHFTLPAD</sequence>
<evidence type="ECO:0000256" key="5">
    <source>
        <dbReference type="ARBA" id="ARBA00022777"/>
    </source>
</evidence>
<dbReference type="Pfam" id="PF13188">
    <property type="entry name" value="PAS_8"/>
    <property type="match status" value="1"/>
</dbReference>
<comment type="catalytic activity">
    <reaction evidence="1">
        <text>ATP + protein L-histidine = ADP + protein N-phospho-L-histidine.</text>
        <dbReference type="EC" id="2.7.13.3"/>
    </reaction>
</comment>
<evidence type="ECO:0000256" key="4">
    <source>
        <dbReference type="ARBA" id="ARBA00022679"/>
    </source>
</evidence>
<dbReference type="PANTHER" id="PTHR42878">
    <property type="entry name" value="TWO-COMPONENT HISTIDINE KINASE"/>
    <property type="match status" value="1"/>
</dbReference>
<dbReference type="InterPro" id="IPR036890">
    <property type="entry name" value="HATPase_C_sf"/>
</dbReference>
<dbReference type="InterPro" id="IPR050351">
    <property type="entry name" value="BphY/WalK/GraS-like"/>
</dbReference>
<evidence type="ECO:0000259" key="8">
    <source>
        <dbReference type="PROSITE" id="PS50112"/>
    </source>
</evidence>
<dbReference type="CDD" id="cd00082">
    <property type="entry name" value="HisKA"/>
    <property type="match status" value="1"/>
</dbReference>
<organism evidence="9 10">
    <name type="scientific">Parachitinimonas caeni</name>
    <dbReference type="NCBI Taxonomy" id="3031301"/>
    <lineage>
        <taxon>Bacteria</taxon>
        <taxon>Pseudomonadati</taxon>
        <taxon>Pseudomonadota</taxon>
        <taxon>Betaproteobacteria</taxon>
        <taxon>Neisseriales</taxon>
        <taxon>Chitinibacteraceae</taxon>
        <taxon>Parachitinimonas</taxon>
    </lineage>
</organism>
<dbReference type="SUPFAM" id="SSF55785">
    <property type="entry name" value="PYP-like sensor domain (PAS domain)"/>
    <property type="match status" value="1"/>
</dbReference>
<dbReference type="Gene3D" id="3.30.450.20">
    <property type="entry name" value="PAS domain"/>
    <property type="match status" value="1"/>
</dbReference>
<evidence type="ECO:0000256" key="1">
    <source>
        <dbReference type="ARBA" id="ARBA00000085"/>
    </source>
</evidence>
<feature type="domain" description="PAS" evidence="8">
    <location>
        <begin position="151"/>
        <end position="187"/>
    </location>
</feature>
<dbReference type="Gene3D" id="1.10.287.130">
    <property type="match status" value="1"/>
</dbReference>
<dbReference type="RefSeq" id="WP_284100914.1">
    <property type="nucleotide sequence ID" value="NZ_JARRAF010000011.1"/>
</dbReference>
<dbReference type="Pfam" id="PF02518">
    <property type="entry name" value="HATPase_c"/>
    <property type="match status" value="1"/>
</dbReference>
<dbReference type="GO" id="GO:0005524">
    <property type="term" value="F:ATP binding"/>
    <property type="evidence" value="ECO:0007669"/>
    <property type="project" value="UniProtKB-KW"/>
</dbReference>
<dbReference type="SUPFAM" id="SSF55874">
    <property type="entry name" value="ATPase domain of HSP90 chaperone/DNA topoisomerase II/histidine kinase"/>
    <property type="match status" value="1"/>
</dbReference>
<reference evidence="9" key="1">
    <citation type="submission" date="2023-03" db="EMBL/GenBank/DDBJ databases">
        <title>Chitinimonas shenzhenensis gen. nov., sp. nov., a novel member of family Burkholderiaceae isolated from activated sludge collected in Shen Zhen, China.</title>
        <authorList>
            <person name="Wang X."/>
        </authorList>
    </citation>
    <scope>NUCLEOTIDE SEQUENCE</scope>
    <source>
        <strain evidence="9">DQS-5</strain>
    </source>
</reference>
<dbReference type="InterPro" id="IPR005467">
    <property type="entry name" value="His_kinase_dom"/>
</dbReference>
<dbReference type="Proteomes" id="UP001172778">
    <property type="component" value="Unassembled WGS sequence"/>
</dbReference>
<comment type="caution">
    <text evidence="9">The sequence shown here is derived from an EMBL/GenBank/DDBJ whole genome shotgun (WGS) entry which is preliminary data.</text>
</comment>
<dbReference type="InterPro" id="IPR036097">
    <property type="entry name" value="HisK_dim/P_sf"/>
</dbReference>
<evidence type="ECO:0000313" key="10">
    <source>
        <dbReference type="Proteomes" id="UP001172778"/>
    </source>
</evidence>
<dbReference type="InterPro" id="IPR000014">
    <property type="entry name" value="PAS"/>
</dbReference>